<accession>A0A835HXK1</accession>
<dbReference type="Proteomes" id="UP000631114">
    <property type="component" value="Unassembled WGS sequence"/>
</dbReference>
<dbReference type="Pfam" id="PF13963">
    <property type="entry name" value="Transpos_assoc"/>
    <property type="match status" value="1"/>
</dbReference>
<name>A0A835HXK1_9MAGN</name>
<organism evidence="3 4">
    <name type="scientific">Coptis chinensis</name>
    <dbReference type="NCBI Taxonomy" id="261450"/>
    <lineage>
        <taxon>Eukaryota</taxon>
        <taxon>Viridiplantae</taxon>
        <taxon>Streptophyta</taxon>
        <taxon>Embryophyta</taxon>
        <taxon>Tracheophyta</taxon>
        <taxon>Spermatophyta</taxon>
        <taxon>Magnoliopsida</taxon>
        <taxon>Ranunculales</taxon>
        <taxon>Ranunculaceae</taxon>
        <taxon>Coptidoideae</taxon>
        <taxon>Coptis</taxon>
    </lineage>
</organism>
<evidence type="ECO:0000313" key="3">
    <source>
        <dbReference type="EMBL" id="KAF9607019.1"/>
    </source>
</evidence>
<feature type="domain" description="Transposase-associated" evidence="2">
    <location>
        <begin position="93"/>
        <end position="166"/>
    </location>
</feature>
<dbReference type="AlphaFoldDB" id="A0A835HXK1"/>
<proteinExistence type="predicted"/>
<sequence>MDDTKVNPYSGGGGNGISGSGIKEEDGQEAEESKWRWKRNERAVAIFWLLKRRFRGKVKEWFIKREGESVSKIVSNSLSTLYIYSRMSRPIQKEWMNELDRFGDVYKQGVADFIQFATVNNRDSTTCPCPCRECRNGKSFAFGTIFRHLIRYGMDKNYRVWVLHGENPYTDPVVEPVIEEENTEVGRLRMRNFVDASYGVHEVVAGDLNEDEENHMGDFEPPPVLEPNLGKRYNEYKKMAEQKLYPSFSHASQPLGDMQELENVKKLRVLIDIDGVIVGDNASRWNTRAGSLIRARTPVSYTDWRLVHLDFKDKVWNALMNKQNPDKIHGWVDSWKAGHERRNITILESARARYELVEAAQKKRKIATHLDFDNDELNEVLGADKRNKTQE</sequence>
<comment type="caution">
    <text evidence="3">The sequence shown here is derived from an EMBL/GenBank/DDBJ whole genome shotgun (WGS) entry which is preliminary data.</text>
</comment>
<reference evidence="3 4" key="1">
    <citation type="submission" date="2020-10" db="EMBL/GenBank/DDBJ databases">
        <title>The Coptis chinensis genome and diversification of protoberbering-type alkaloids.</title>
        <authorList>
            <person name="Wang B."/>
            <person name="Shu S."/>
            <person name="Song C."/>
            <person name="Liu Y."/>
        </authorList>
    </citation>
    <scope>NUCLEOTIDE SEQUENCE [LARGE SCALE GENOMIC DNA]</scope>
    <source>
        <strain evidence="3">HL-2020</strain>
        <tissue evidence="3">Leaf</tissue>
    </source>
</reference>
<gene>
    <name evidence="3" type="ORF">IFM89_030438</name>
</gene>
<dbReference type="InterPro" id="IPR029480">
    <property type="entry name" value="Transpos_assoc"/>
</dbReference>
<dbReference type="EMBL" id="JADFTS010000005">
    <property type="protein sequence ID" value="KAF9607019.1"/>
    <property type="molecule type" value="Genomic_DNA"/>
</dbReference>
<dbReference type="OrthoDB" id="1913335at2759"/>
<feature type="compositionally biased region" description="Gly residues" evidence="1">
    <location>
        <begin position="10"/>
        <end position="19"/>
    </location>
</feature>
<evidence type="ECO:0000313" key="4">
    <source>
        <dbReference type="Proteomes" id="UP000631114"/>
    </source>
</evidence>
<feature type="region of interest" description="Disordered" evidence="1">
    <location>
        <begin position="1"/>
        <end position="34"/>
    </location>
</feature>
<protein>
    <recommendedName>
        <fullName evidence="2">Transposase-associated domain-containing protein</fullName>
    </recommendedName>
</protein>
<evidence type="ECO:0000259" key="2">
    <source>
        <dbReference type="Pfam" id="PF13963"/>
    </source>
</evidence>
<evidence type="ECO:0000256" key="1">
    <source>
        <dbReference type="SAM" id="MobiDB-lite"/>
    </source>
</evidence>
<keyword evidence="4" id="KW-1185">Reference proteome</keyword>